<dbReference type="OrthoDB" id="9764467at2"/>
<feature type="domain" description="YhaN AAA" evidence="3">
    <location>
        <begin position="21"/>
        <end position="231"/>
    </location>
</feature>
<dbReference type="Gene3D" id="3.40.50.300">
    <property type="entry name" value="P-loop containing nucleotide triphosphate hydrolases"/>
    <property type="match status" value="2"/>
</dbReference>
<evidence type="ECO:0000313" key="5">
    <source>
        <dbReference type="Proteomes" id="UP000295418"/>
    </source>
</evidence>
<feature type="coiled-coil region" evidence="1">
    <location>
        <begin position="485"/>
        <end position="512"/>
    </location>
</feature>
<reference evidence="4 5" key="1">
    <citation type="submission" date="2019-03" db="EMBL/GenBank/DDBJ databases">
        <authorList>
            <person name="Kim M.K.M."/>
        </authorList>
    </citation>
    <scope>NUCLEOTIDE SEQUENCE [LARGE SCALE GENOMIC DNA]</scope>
    <source>
        <strain evidence="4 5">18JY21-1</strain>
    </source>
</reference>
<dbReference type="Proteomes" id="UP000295418">
    <property type="component" value="Unassembled WGS sequence"/>
</dbReference>
<dbReference type="InterPro" id="IPR027417">
    <property type="entry name" value="P-loop_NTPase"/>
</dbReference>
<dbReference type="EMBL" id="SKFG01000027">
    <property type="protein sequence ID" value="TCZ74293.1"/>
    <property type="molecule type" value="Genomic_DNA"/>
</dbReference>
<dbReference type="PANTHER" id="PTHR41259">
    <property type="entry name" value="DOUBLE-STRAND BREAK REPAIR RAD50 ATPASE, PUTATIVE-RELATED"/>
    <property type="match status" value="1"/>
</dbReference>
<accession>A0A4R4E5Y6</accession>
<feature type="coiled-coil region" evidence="1">
    <location>
        <begin position="905"/>
        <end position="932"/>
    </location>
</feature>
<comment type="caution">
    <text evidence="4">The sequence shown here is derived from an EMBL/GenBank/DDBJ whole genome shotgun (WGS) entry which is preliminary data.</text>
</comment>
<dbReference type="Pfam" id="PF13514">
    <property type="entry name" value="AAA_27"/>
    <property type="match status" value="1"/>
</dbReference>
<evidence type="ECO:0000256" key="2">
    <source>
        <dbReference type="SAM" id="Phobius"/>
    </source>
</evidence>
<organism evidence="4 5">
    <name type="scientific">Paenibacillus albiflavus</name>
    <dbReference type="NCBI Taxonomy" id="2545760"/>
    <lineage>
        <taxon>Bacteria</taxon>
        <taxon>Bacillati</taxon>
        <taxon>Bacillota</taxon>
        <taxon>Bacilli</taxon>
        <taxon>Bacillales</taxon>
        <taxon>Paenibacillaceae</taxon>
        <taxon>Paenibacillus</taxon>
    </lineage>
</organism>
<keyword evidence="2" id="KW-1133">Transmembrane helix</keyword>
<sequence>MAASCRRAAHGYPRRWGVERMRIAAIHVEGFGAFGELSIPMDQPFVLIHGSNEAGKSTLTSFIRAILFGFAARSQSDQRLAERYEPIAGGTFGGSLSLINEQGERILVERYERSSGRGRASAGTVKVTFPDGSTGGEEELKSLLGGISGEVFRTLFAFGLTELQELRTLQKDEIGSYMYSAGLGISPSAMLEGERKLAARMDQLYKSRGRNQQINVQLKALEELELSIRRSKDSISQYDAIKEEERSAAIRIDQLEDNRMRLLSQHTWIETCLKAREAWLRWNVVEAELAELPEWSQFPEQAVSRYEAIVEEQEKLATSYSECLIRIDQLDTQIEQLSLDEQIMQHKSDIESLIERTAHYQSDIRSADELKVEFAQTDKELQRTLRLIDAEWTEANLEAFPISAATREQLNDNKMRSDELVRVREQLAMEERSLKGQKEQLEEELVKLRKQKRDRERDQSQGNRHYPLKALSDQISDPIQHLRTIANQYTKYKLLEQECEHLRQRIEDRELQLLLTEQLADKQEQVSSSSANLTPIVIGIVGILGGILLYLQDSIPYAIVLLGVGLIGAIAVAIFNRMSSKAGRRDRSRRGRGGHALHDRLKEDGQLADQASVLRNKLARTEQDLLAIQDMLQDEVHVCWQISTGSWKSVGLAEYTWTAARRWLDEQLEGWQKAAEEHDDKQEKWQQLEIAITELERRMDVVDKQLEKQQSHIRIHATELEEASAQWSKWLSVHGFSQHLSPQALEGSLPLVEQGHSLMHQLRRLAVRLAATEVAAASFEAAAGALLGAASAGDPILSVKRQGEALAHELRKREDAARVAADRRAAELEALSLRQRLDQHQLRIAALMQECRAESEQELRANARLAARRAELDGERRHLLPALTALVQGHQRLQELDAMLSTHGEIELAAQADELTQQLAQVTREVNALRERRGLLAGEAAKLELGAEHSDKLQRREELLAELGQAGREYAVHAFALHLLRKARAVYEEERQPGVLKRASDYFARMTQHRFSGIRAPLTSEQKLEAVRPDGRGVDTAYLSRGTAEQLYLAMRFALAEEYAARVNLPLIMDDILVNFDGERMEACLEVLNELSSRHQIILFTCHQHVRDVALRRLPKLHLVEL</sequence>
<dbReference type="SUPFAM" id="SSF52540">
    <property type="entry name" value="P-loop containing nucleoside triphosphate hydrolases"/>
    <property type="match status" value="1"/>
</dbReference>
<dbReference type="AlphaFoldDB" id="A0A4R4E5Y6"/>
<dbReference type="InterPro" id="IPR038734">
    <property type="entry name" value="YhaN_AAA"/>
</dbReference>
<keyword evidence="2" id="KW-0812">Transmembrane</keyword>
<feature type="transmembrane region" description="Helical" evidence="2">
    <location>
        <begin position="557"/>
        <end position="575"/>
    </location>
</feature>
<feature type="transmembrane region" description="Helical" evidence="2">
    <location>
        <begin position="532"/>
        <end position="551"/>
    </location>
</feature>
<keyword evidence="2" id="KW-0472">Membrane</keyword>
<proteinExistence type="predicted"/>
<keyword evidence="1" id="KW-0175">Coiled coil</keyword>
<keyword evidence="5" id="KW-1185">Reference proteome</keyword>
<evidence type="ECO:0000313" key="4">
    <source>
        <dbReference type="EMBL" id="TCZ74293.1"/>
    </source>
</evidence>
<feature type="coiled-coil region" evidence="1">
    <location>
        <begin position="678"/>
        <end position="712"/>
    </location>
</feature>
<gene>
    <name evidence="4" type="ORF">E0485_20150</name>
</gene>
<protein>
    <recommendedName>
        <fullName evidence="3">YhaN AAA domain-containing protein</fullName>
    </recommendedName>
</protein>
<name>A0A4R4E5Y6_9BACL</name>
<dbReference type="PANTHER" id="PTHR41259:SF1">
    <property type="entry name" value="DOUBLE-STRAND BREAK REPAIR RAD50 ATPASE, PUTATIVE-RELATED"/>
    <property type="match status" value="1"/>
</dbReference>
<evidence type="ECO:0000256" key="1">
    <source>
        <dbReference type="SAM" id="Coils"/>
    </source>
</evidence>
<feature type="coiled-coil region" evidence="1">
    <location>
        <begin position="420"/>
        <end position="458"/>
    </location>
</feature>
<feature type="coiled-coil region" evidence="1">
    <location>
        <begin position="823"/>
        <end position="857"/>
    </location>
</feature>
<evidence type="ECO:0000259" key="3">
    <source>
        <dbReference type="Pfam" id="PF13514"/>
    </source>
</evidence>